<protein>
    <submittedName>
        <fullName evidence="2">Aldose 1-epimerase</fullName>
    </submittedName>
</protein>
<reference evidence="1" key="1">
    <citation type="submission" date="2016-10" db="EMBL/GenBank/DDBJ databases">
        <title>Agrobacterium Ti plasmids: Classification based on T-DNA and Vir regions organization.</title>
        <authorList>
            <person name="Nabi N."/>
            <person name="Vial L."/>
            <person name="Ben Hafsa A."/>
            <person name="Chapulliot D."/>
            <person name="Berard A."/>
            <person name="Chauveau A."/>
            <person name="Le Paslier M.-C."/>
            <person name="Harzallah Skhiri F."/>
            <person name="Brunel D."/>
            <person name="Nesme X."/>
            <person name="Chaouachi M."/>
        </authorList>
    </citation>
    <scope>NUCLEOTIDE SEQUENCE</scope>
    <source>
        <strain evidence="1">Tun201</strain>
        <plasmid evidence="1">pTi_Tun201</plasmid>
    </source>
</reference>
<evidence type="ECO:0000313" key="3">
    <source>
        <dbReference type="EMBL" id="MUP06959.1"/>
    </source>
</evidence>
<organism evidence="1">
    <name type="scientific">Agrobacterium vitis</name>
    <name type="common">Rhizobium vitis</name>
    <dbReference type="NCBI Taxonomy" id="373"/>
    <lineage>
        <taxon>Bacteria</taxon>
        <taxon>Pseudomonadati</taxon>
        <taxon>Pseudomonadota</taxon>
        <taxon>Alphaproteobacteria</taxon>
        <taxon>Hyphomicrobiales</taxon>
        <taxon>Rhizobiaceae</taxon>
        <taxon>Rhizobium/Agrobacterium group</taxon>
        <taxon>Agrobacterium</taxon>
    </lineage>
</organism>
<dbReference type="EMBL" id="JACXXJ020000002">
    <property type="protein sequence ID" value="MBF2712862.1"/>
    <property type="molecule type" value="Genomic_DNA"/>
</dbReference>
<dbReference type="Pfam" id="PF01263">
    <property type="entry name" value="Aldose_epim"/>
    <property type="match status" value="1"/>
</dbReference>
<sequence>MRERRLLGTKNNPDLTSVLTTMVSGIDAIEVPGRGYRARIALVGATLLDWRTVSADGQEGESIVDGYRDIEELQSQNGVRNGILAPFSNRIEGGKIQLAGSAYQISPVAAVETAVYHGFARVRPFRLHKVDSDGENVRAVLRRQAFRTLAS</sequence>
<dbReference type="AlphaFoldDB" id="A0A2Z2PU96"/>
<dbReference type="InterPro" id="IPR008183">
    <property type="entry name" value="Aldose_1/G6P_1-epimerase"/>
</dbReference>
<dbReference type="EMBL" id="MBEV02000011">
    <property type="protein sequence ID" value="MUP06959.1"/>
    <property type="molecule type" value="Genomic_DNA"/>
</dbReference>
<dbReference type="GO" id="GO:0005975">
    <property type="term" value="P:carbohydrate metabolic process"/>
    <property type="evidence" value="ECO:0007669"/>
    <property type="project" value="InterPro"/>
</dbReference>
<dbReference type="OrthoDB" id="9796517at2"/>
<name>A0A2Z2PU96_AGRVI</name>
<dbReference type="SUPFAM" id="SSF74650">
    <property type="entry name" value="Galactose mutarotase-like"/>
    <property type="match status" value="1"/>
</dbReference>
<geneLocation type="plasmid" evidence="1">
    <name>pTi_Tun201</name>
</geneLocation>
<dbReference type="InterPro" id="IPR011013">
    <property type="entry name" value="Gal_mutarotase_sf_dom"/>
</dbReference>
<reference evidence="2" key="3">
    <citation type="submission" date="2020-11" db="EMBL/GenBank/DDBJ databases">
        <title>Agrobacterium vitis strain K377 genome.</title>
        <authorList>
            <person name="Xi H."/>
        </authorList>
    </citation>
    <scope>NUCLEOTIDE SEQUENCE</scope>
    <source>
        <strain evidence="2">K377</strain>
        <plasmid evidence="2">unnamed2</plasmid>
    </source>
</reference>
<evidence type="ECO:0000313" key="4">
    <source>
        <dbReference type="Proteomes" id="UP000175993"/>
    </source>
</evidence>
<keyword evidence="1" id="KW-0614">Plasmid</keyword>
<dbReference type="GO" id="GO:0030246">
    <property type="term" value="F:carbohydrate binding"/>
    <property type="evidence" value="ECO:0007669"/>
    <property type="project" value="InterPro"/>
</dbReference>
<dbReference type="EMBL" id="KY000056">
    <property type="protein sequence ID" value="ASK46228.1"/>
    <property type="molecule type" value="Genomic_DNA"/>
</dbReference>
<geneLocation type="plasmid" evidence="2">
    <name>unnamed2</name>
</geneLocation>
<evidence type="ECO:0000313" key="2">
    <source>
        <dbReference type="EMBL" id="MBF2712862.1"/>
    </source>
</evidence>
<reference evidence="3 4" key="2">
    <citation type="submission" date="2019-11" db="EMBL/GenBank/DDBJ databases">
        <title>Whole-genome sequencing of Allorhizobium vitis.</title>
        <authorList>
            <person name="Gan H.M."/>
            <person name="Savka M.A."/>
        </authorList>
    </citation>
    <scope>NUCLEOTIDE SEQUENCE [LARGE SCALE GENOMIC DNA]</scope>
    <source>
        <strain evidence="3 4">AB4</strain>
    </source>
</reference>
<gene>
    <name evidence="3" type="ORF">BBI04_019380</name>
    <name evidence="2" type="ORF">IEI95_001095</name>
</gene>
<dbReference type="Proteomes" id="UP000655037">
    <property type="component" value="Unassembled WGS sequence"/>
</dbReference>
<dbReference type="Proteomes" id="UP000175993">
    <property type="component" value="Unassembled WGS sequence"/>
</dbReference>
<accession>A0A2Z2PU96</accession>
<dbReference type="GO" id="GO:0016853">
    <property type="term" value="F:isomerase activity"/>
    <property type="evidence" value="ECO:0007669"/>
    <property type="project" value="InterPro"/>
</dbReference>
<evidence type="ECO:0000313" key="1">
    <source>
        <dbReference type="EMBL" id="ASK46228.1"/>
    </source>
</evidence>
<dbReference type="InterPro" id="IPR014718">
    <property type="entry name" value="GH-type_carb-bd"/>
</dbReference>
<dbReference type="Gene3D" id="2.70.98.10">
    <property type="match status" value="1"/>
</dbReference>
<proteinExistence type="predicted"/>